<evidence type="ECO:0000256" key="1">
    <source>
        <dbReference type="ARBA" id="ARBA00022729"/>
    </source>
</evidence>
<keyword evidence="1" id="KW-0732">Signal</keyword>
<feature type="domain" description="MIR" evidence="4">
    <location>
        <begin position="640"/>
        <end position="694"/>
    </location>
</feature>
<comment type="caution">
    <text evidence="5">The sequence shown here is derived from an EMBL/GenBank/DDBJ whole genome shotgun (WGS) entry which is preliminary data.</text>
</comment>
<dbReference type="PANTHER" id="PTHR46809:SF2">
    <property type="entry name" value="GH21273P"/>
    <property type="match status" value="1"/>
</dbReference>
<organism evidence="5 6">
    <name type="scientific">Dermatophagoides pteronyssinus</name>
    <name type="common">European house dust mite</name>
    <dbReference type="NCBI Taxonomy" id="6956"/>
    <lineage>
        <taxon>Eukaryota</taxon>
        <taxon>Metazoa</taxon>
        <taxon>Ecdysozoa</taxon>
        <taxon>Arthropoda</taxon>
        <taxon>Chelicerata</taxon>
        <taxon>Arachnida</taxon>
        <taxon>Acari</taxon>
        <taxon>Acariformes</taxon>
        <taxon>Sarcoptiformes</taxon>
        <taxon>Astigmata</taxon>
        <taxon>Psoroptidia</taxon>
        <taxon>Analgoidea</taxon>
        <taxon>Pyroglyphidae</taxon>
        <taxon>Dermatophagoidinae</taxon>
        <taxon>Dermatophagoides</taxon>
    </lineage>
</organism>
<dbReference type="InterPro" id="IPR036300">
    <property type="entry name" value="MIR_dom_sf"/>
</dbReference>
<reference evidence="5 6" key="1">
    <citation type="journal article" date="2018" name="J. Allergy Clin. Immunol.">
        <title>High-quality assembly of Dermatophagoides pteronyssinus genome and transcriptome reveals a wide range of novel allergens.</title>
        <authorList>
            <person name="Liu X.Y."/>
            <person name="Yang K.Y."/>
            <person name="Wang M.Q."/>
            <person name="Kwok J.S."/>
            <person name="Zeng X."/>
            <person name="Yang Z."/>
            <person name="Xiao X.J."/>
            <person name="Lau C.P."/>
            <person name="Li Y."/>
            <person name="Huang Z.M."/>
            <person name="Ba J.G."/>
            <person name="Yim A.K."/>
            <person name="Ouyang C.Y."/>
            <person name="Ngai S.M."/>
            <person name="Chan T.F."/>
            <person name="Leung E.L."/>
            <person name="Liu L."/>
            <person name="Liu Z.G."/>
            <person name="Tsui S.K."/>
        </authorList>
    </citation>
    <scope>NUCLEOTIDE SEQUENCE [LARGE SCALE GENOMIC DNA]</scope>
    <source>
        <strain evidence="5">Derp</strain>
    </source>
</reference>
<dbReference type="PROSITE" id="PS50919">
    <property type="entry name" value="MIR"/>
    <property type="match status" value="3"/>
</dbReference>
<evidence type="ECO:0000259" key="4">
    <source>
        <dbReference type="PROSITE" id="PS50919"/>
    </source>
</evidence>
<name>A0ABQ8JLV9_DERPT</name>
<dbReference type="CDD" id="cd23293">
    <property type="entry name" value="beta-trefoil_MIR_SDF2_meta"/>
    <property type="match status" value="1"/>
</dbReference>
<feature type="domain" description="MIR" evidence="4">
    <location>
        <begin position="758"/>
        <end position="812"/>
    </location>
</feature>
<keyword evidence="2" id="KW-0677">Repeat</keyword>
<feature type="compositionally biased region" description="Basic residues" evidence="3">
    <location>
        <begin position="418"/>
        <end position="429"/>
    </location>
</feature>
<reference evidence="5 6" key="2">
    <citation type="journal article" date="2022" name="Mol. Biol. Evol.">
        <title>Comparative Genomics Reveals Insights into the Divergent Evolution of Astigmatic Mites and Household Pest Adaptations.</title>
        <authorList>
            <person name="Xiong Q."/>
            <person name="Wan A.T."/>
            <person name="Liu X."/>
            <person name="Fung C.S."/>
            <person name="Xiao X."/>
            <person name="Malainual N."/>
            <person name="Hou J."/>
            <person name="Wang L."/>
            <person name="Wang M."/>
            <person name="Yang K.Y."/>
            <person name="Cui Y."/>
            <person name="Leung E.L."/>
            <person name="Nong W."/>
            <person name="Shin S.K."/>
            <person name="Au S.W."/>
            <person name="Jeong K.Y."/>
            <person name="Chew F.T."/>
            <person name="Hui J.H."/>
            <person name="Leung T.F."/>
            <person name="Tungtrongchitr A."/>
            <person name="Zhong N."/>
            <person name="Liu Z."/>
            <person name="Tsui S.K."/>
        </authorList>
    </citation>
    <scope>NUCLEOTIDE SEQUENCE [LARGE SCALE GENOMIC DNA]</scope>
    <source>
        <strain evidence="5">Derp</strain>
    </source>
</reference>
<proteinExistence type="predicted"/>
<evidence type="ECO:0000313" key="5">
    <source>
        <dbReference type="EMBL" id="KAH9423594.1"/>
    </source>
</evidence>
<feature type="compositionally biased region" description="Basic residues" evidence="3">
    <location>
        <begin position="451"/>
        <end position="460"/>
    </location>
</feature>
<dbReference type="Proteomes" id="UP000887458">
    <property type="component" value="Unassembled WGS sequence"/>
</dbReference>
<feature type="compositionally biased region" description="Low complexity" evidence="3">
    <location>
        <begin position="408"/>
        <end position="417"/>
    </location>
</feature>
<evidence type="ECO:0000256" key="2">
    <source>
        <dbReference type="ARBA" id="ARBA00022737"/>
    </source>
</evidence>
<keyword evidence="6" id="KW-1185">Reference proteome</keyword>
<feature type="region of interest" description="Disordered" evidence="3">
    <location>
        <begin position="404"/>
        <end position="465"/>
    </location>
</feature>
<dbReference type="Gene3D" id="2.80.10.50">
    <property type="match status" value="1"/>
</dbReference>
<sequence length="815" mass="91588">MKKIPFLTPKPPPIPIKIDEDIAEIDSSITDKWTNEKNKLWTRATKIIHSDRMARLSFEGHVNEVLLKRNLQDHTTQKFRELFSSTFWNPKLLEWLHETLLEHLNINYQQVYIESLQILRQKIPTLIERFYHVKDRIENKNRPTLNDPLFNTLSHYKPKKLPRKPIFILVPNGPNQNLNQTNSPRLKYWSSLLSSMGKLVSLSVPAKPTDYIADILNDIRYVVNEKIKNCKNSYSSRPVVLIGFNSASVLAVHCALQNPRSIAAIVCLGFPLKTINGNRGELGDTILELSCPIQFIIGENSVLTPLDDIEDFRERMTRSETNLIVVGGADDKLVVSNIKKRLECLTQSMVDRCIVDEIYEFLSPILMNYNEDSNGYCCYNNQTTTNPSLTMNKDTRLYRFIHDEHGQTSITGSSTSSNRKRSSSSRKRNKIDQDSSMTTMMMNLDESNKSTPKRKRTSRSTKKDQIIMLNDINNSMNNDRTPGTITTTSTNINNNNNNFAQILGRSTVSNTITNPTSFTLVPYQPQLLSSSTSTTTLTNIDKQQSQQQQQQFSNIKIEKSQIISIDNFPLTTITKKIVKKTTSPTAIHLASLDSFPTTSTSTLSSSSSSISTSVTTITTPTSTTTGSTQNITRTCVQASTTTVTCGSVLKLMNVNSGIRLHSHDIKYGSGSGQQSVTGTDKQEDVNSYWQIGPKTDEQCERGQPIKCGSIIRIQHLQTKKNLHSHHFPSPLSHNQEVSAFGQNGDGDTGDNWQILCGGSNWEMNSNVRFKHVDTEMFLSSSGHVYGRPIQGQMEIIASSYSDSSAYWIAKEGIIC</sequence>
<dbReference type="Gene3D" id="3.40.50.1820">
    <property type="entry name" value="alpha/beta hydrolase"/>
    <property type="match status" value="1"/>
</dbReference>
<evidence type="ECO:0000313" key="6">
    <source>
        <dbReference type="Proteomes" id="UP000887458"/>
    </source>
</evidence>
<dbReference type="SUPFAM" id="SSF53474">
    <property type="entry name" value="alpha/beta-Hydrolases"/>
    <property type="match status" value="1"/>
</dbReference>
<dbReference type="EMBL" id="NJHN03000031">
    <property type="protein sequence ID" value="KAH9423594.1"/>
    <property type="molecule type" value="Genomic_DNA"/>
</dbReference>
<dbReference type="PANTHER" id="PTHR46809">
    <property type="entry name" value="STROMAL CELL-DERIVED FACTOR 2-LIKE PROTEIN"/>
    <property type="match status" value="1"/>
</dbReference>
<dbReference type="InterPro" id="IPR016093">
    <property type="entry name" value="MIR_motif"/>
</dbReference>
<feature type="domain" description="MIR" evidence="4">
    <location>
        <begin position="702"/>
        <end position="757"/>
    </location>
</feature>
<dbReference type="SUPFAM" id="SSF82109">
    <property type="entry name" value="MIR domain"/>
    <property type="match status" value="1"/>
</dbReference>
<dbReference type="Pfam" id="PF02815">
    <property type="entry name" value="MIR"/>
    <property type="match status" value="1"/>
</dbReference>
<protein>
    <submittedName>
        <fullName evidence="5">KAT8 regulatory NSL complex subunit 3</fullName>
    </submittedName>
</protein>
<evidence type="ECO:0000256" key="3">
    <source>
        <dbReference type="SAM" id="MobiDB-lite"/>
    </source>
</evidence>
<dbReference type="SMART" id="SM00472">
    <property type="entry name" value="MIR"/>
    <property type="match status" value="3"/>
</dbReference>
<gene>
    <name evidence="5" type="primary">KANSL3_2</name>
    <name evidence="5" type="ORF">DERP_005174</name>
</gene>
<dbReference type="InterPro" id="IPR029058">
    <property type="entry name" value="AB_hydrolase_fold"/>
</dbReference>
<accession>A0ABQ8JLV9</accession>